<dbReference type="AlphaFoldDB" id="A0A3C1KRU7"/>
<name>A0A3C1KRU7_9GAMM</name>
<gene>
    <name evidence="2" type="ORF">DCP75_17235</name>
</gene>
<comment type="caution">
    <text evidence="2">The sequence shown here is derived from an EMBL/GenBank/DDBJ whole genome shotgun (WGS) entry which is preliminary data.</text>
</comment>
<dbReference type="Pfam" id="PF04273">
    <property type="entry name" value="BLH_phosphatase"/>
    <property type="match status" value="1"/>
</dbReference>
<organism evidence="2 3">
    <name type="scientific">Haliea salexigens</name>
    <dbReference type="NCBI Taxonomy" id="287487"/>
    <lineage>
        <taxon>Bacteria</taxon>
        <taxon>Pseudomonadati</taxon>
        <taxon>Pseudomonadota</taxon>
        <taxon>Gammaproteobacteria</taxon>
        <taxon>Cellvibrionales</taxon>
        <taxon>Halieaceae</taxon>
        <taxon>Haliea</taxon>
    </lineage>
</organism>
<dbReference type="SUPFAM" id="SSF52799">
    <property type="entry name" value="(Phosphotyrosine protein) phosphatases II"/>
    <property type="match status" value="1"/>
</dbReference>
<sequence>MACITSRFRSTPCRSEVMVCVPVTSDFFISGQIMPDQVQAFADQGFTALINNRPDGEEPGQPSSAMIEAAATSAGLDYLHAPMQGAQISETDIARIHAVTQQASGKVLGFCRSGARSMLGWALSQSQDRPADEILTLARDAGHDLSPFREVFEARHGPAV</sequence>
<dbReference type="InterPro" id="IPR029021">
    <property type="entry name" value="Prot-tyrosine_phosphatase-like"/>
</dbReference>
<dbReference type="InterPro" id="IPR005939">
    <property type="entry name" value="BLH_phosphatase-like"/>
</dbReference>
<protein>
    <submittedName>
        <fullName evidence="2">TIGR01244 family phosphatase</fullName>
    </submittedName>
</protein>
<dbReference type="GO" id="GO:0016787">
    <property type="term" value="F:hydrolase activity"/>
    <property type="evidence" value="ECO:0007669"/>
    <property type="project" value="InterPro"/>
</dbReference>
<reference evidence="2 3" key="1">
    <citation type="journal article" date="2018" name="Nat. Biotechnol.">
        <title>A standardized bacterial taxonomy based on genome phylogeny substantially revises the tree of life.</title>
        <authorList>
            <person name="Parks D.H."/>
            <person name="Chuvochina M."/>
            <person name="Waite D.W."/>
            <person name="Rinke C."/>
            <person name="Skarshewski A."/>
            <person name="Chaumeil P.A."/>
            <person name="Hugenholtz P."/>
        </authorList>
    </citation>
    <scope>NUCLEOTIDE SEQUENCE [LARGE SCALE GENOMIC DNA]</scope>
    <source>
        <strain evidence="2">UBA9158</strain>
    </source>
</reference>
<dbReference type="Proteomes" id="UP000259273">
    <property type="component" value="Unassembled WGS sequence"/>
</dbReference>
<accession>A0A3C1KRU7</accession>
<dbReference type="EMBL" id="DMND01000230">
    <property type="protein sequence ID" value="HAN29430.1"/>
    <property type="molecule type" value="Genomic_DNA"/>
</dbReference>
<evidence type="ECO:0000313" key="3">
    <source>
        <dbReference type="Proteomes" id="UP000259273"/>
    </source>
</evidence>
<feature type="domain" description="Beta-lactamase hydrolase-like protein phosphatase-like" evidence="1">
    <location>
        <begin position="23"/>
        <end position="126"/>
    </location>
</feature>
<evidence type="ECO:0000313" key="2">
    <source>
        <dbReference type="EMBL" id="HAN29430.1"/>
    </source>
</evidence>
<dbReference type="Gene3D" id="3.90.190.10">
    <property type="entry name" value="Protein tyrosine phosphatase superfamily"/>
    <property type="match status" value="1"/>
</dbReference>
<proteinExistence type="predicted"/>
<evidence type="ECO:0000259" key="1">
    <source>
        <dbReference type="Pfam" id="PF04273"/>
    </source>
</evidence>
<dbReference type="NCBIfam" id="TIGR01244">
    <property type="entry name" value="TIGR01244 family sulfur transferase"/>
    <property type="match status" value="1"/>
</dbReference>